<comment type="caution">
    <text evidence="1">The sequence shown here is derived from an EMBL/GenBank/DDBJ whole genome shotgun (WGS) entry which is preliminary data.</text>
</comment>
<protein>
    <submittedName>
        <fullName evidence="1">Uncharacterized protein</fullName>
    </submittedName>
</protein>
<evidence type="ECO:0000313" key="2">
    <source>
        <dbReference type="Proteomes" id="UP000191110"/>
    </source>
</evidence>
<dbReference type="Proteomes" id="UP000191110">
    <property type="component" value="Unassembled WGS sequence"/>
</dbReference>
<name>A0A1T2L981_9GAMM</name>
<keyword evidence="2" id="KW-1185">Reference proteome</keyword>
<sequence>MNMEALAAGAKAIEDAIYRGAASKGFQISEIQWHPNPFQVGKIAATSQFEMIATIPANGMPAYFSPSELENYPLGIGTELTEMKITAVVTQLDKVRHGRSLPNAMSHG</sequence>
<dbReference type="EMBL" id="MPRL01000007">
    <property type="protein sequence ID" value="OOZ41653.1"/>
    <property type="molecule type" value="Genomic_DNA"/>
</dbReference>
<proteinExistence type="predicted"/>
<dbReference type="RefSeq" id="WP_078482600.1">
    <property type="nucleotide sequence ID" value="NZ_MPRL01000007.1"/>
</dbReference>
<evidence type="ECO:0000313" key="1">
    <source>
        <dbReference type="EMBL" id="OOZ41653.1"/>
    </source>
</evidence>
<reference evidence="1 2" key="1">
    <citation type="submission" date="2016-11" db="EMBL/GenBank/DDBJ databases">
        <title>Mixed transmission modes and dynamic genome evolution in an obligate animal-bacterial symbiosis.</title>
        <authorList>
            <person name="Russell S.L."/>
            <person name="Corbett-Detig R.B."/>
            <person name="Cavanaugh C.M."/>
        </authorList>
    </citation>
    <scope>NUCLEOTIDE SEQUENCE [LARGE SCALE GENOMIC DNA]</scope>
    <source>
        <strain evidence="1">Sveles-Q1</strain>
    </source>
</reference>
<organism evidence="1 2">
    <name type="scientific">Solemya pervernicosa gill symbiont</name>
    <dbReference type="NCBI Taxonomy" id="642797"/>
    <lineage>
        <taxon>Bacteria</taxon>
        <taxon>Pseudomonadati</taxon>
        <taxon>Pseudomonadota</taxon>
        <taxon>Gammaproteobacteria</taxon>
        <taxon>sulfur-oxidizing symbionts</taxon>
    </lineage>
</organism>
<accession>A0A1T2L981</accession>
<gene>
    <name evidence="1" type="ORF">BOW53_02955</name>
</gene>
<dbReference type="AlphaFoldDB" id="A0A1T2L981"/>